<dbReference type="EMBL" id="VJMH01006856">
    <property type="protein sequence ID" value="KAF0687768.1"/>
    <property type="molecule type" value="Genomic_DNA"/>
</dbReference>
<organism evidence="10 11">
    <name type="scientific">Aphanomyces stellatus</name>
    <dbReference type="NCBI Taxonomy" id="120398"/>
    <lineage>
        <taxon>Eukaryota</taxon>
        <taxon>Sar</taxon>
        <taxon>Stramenopiles</taxon>
        <taxon>Oomycota</taxon>
        <taxon>Saprolegniomycetes</taxon>
        <taxon>Saprolegniales</taxon>
        <taxon>Verrucalvaceae</taxon>
        <taxon>Aphanomyces</taxon>
    </lineage>
</organism>
<keyword evidence="4" id="KW-0813">Transport</keyword>
<evidence type="ECO:0000256" key="8">
    <source>
        <dbReference type="ARBA" id="ARBA00031345"/>
    </source>
</evidence>
<gene>
    <name evidence="10" type="primary">Aste57867_20520</name>
    <name evidence="9" type="ORF">As57867_020453</name>
    <name evidence="10" type="ORF">ASTE57867_20520</name>
</gene>
<accession>A0A485LGC6</accession>
<evidence type="ECO:0000256" key="7">
    <source>
        <dbReference type="ARBA" id="ARBA00023136"/>
    </source>
</evidence>
<dbReference type="GO" id="GO:0006890">
    <property type="term" value="P:retrograde vesicle-mediated transport, Golgi to endoplasmic reticulum"/>
    <property type="evidence" value="ECO:0007669"/>
    <property type="project" value="TreeGrafter"/>
</dbReference>
<dbReference type="AlphaFoldDB" id="A0A485LGC6"/>
<dbReference type="EMBL" id="CAADRA010006882">
    <property type="protein sequence ID" value="VFT97205.1"/>
    <property type="molecule type" value="Genomic_DNA"/>
</dbReference>
<keyword evidence="7" id="KW-0472">Membrane</keyword>
<dbReference type="OrthoDB" id="245173at2759"/>
<evidence type="ECO:0000313" key="9">
    <source>
        <dbReference type="EMBL" id="KAF0687768.1"/>
    </source>
</evidence>
<evidence type="ECO:0000313" key="10">
    <source>
        <dbReference type="EMBL" id="VFT97205.1"/>
    </source>
</evidence>
<keyword evidence="11" id="KW-1185">Reference proteome</keyword>
<dbReference type="GO" id="GO:0017119">
    <property type="term" value="C:Golgi transport complex"/>
    <property type="evidence" value="ECO:0007669"/>
    <property type="project" value="InterPro"/>
</dbReference>
<evidence type="ECO:0000256" key="3">
    <source>
        <dbReference type="ARBA" id="ARBA00020984"/>
    </source>
</evidence>
<dbReference type="GO" id="GO:0000139">
    <property type="term" value="C:Golgi membrane"/>
    <property type="evidence" value="ECO:0007669"/>
    <property type="project" value="UniProtKB-SubCell"/>
</dbReference>
<evidence type="ECO:0000256" key="2">
    <source>
        <dbReference type="ARBA" id="ARBA00005831"/>
    </source>
</evidence>
<evidence type="ECO:0000313" key="11">
    <source>
        <dbReference type="Proteomes" id="UP000332933"/>
    </source>
</evidence>
<dbReference type="Proteomes" id="UP000332933">
    <property type="component" value="Unassembled WGS sequence"/>
</dbReference>
<proteinExistence type="inferred from homology"/>
<dbReference type="GO" id="GO:0006886">
    <property type="term" value="P:intracellular protein transport"/>
    <property type="evidence" value="ECO:0007669"/>
    <property type="project" value="InterPro"/>
</dbReference>
<reference evidence="9" key="2">
    <citation type="submission" date="2019-06" db="EMBL/GenBank/DDBJ databases">
        <title>Genomics analysis of Aphanomyces spp. identifies a new class of oomycete effector associated with host adaptation.</title>
        <authorList>
            <person name="Gaulin E."/>
        </authorList>
    </citation>
    <scope>NUCLEOTIDE SEQUENCE</scope>
    <source>
        <strain evidence="9">CBS 578.67</strain>
    </source>
</reference>
<dbReference type="PANTHER" id="PTHR21443:SF0">
    <property type="entry name" value="CONSERVED OLIGOMERIC GOLGI COMPLEX SUBUNIT 7"/>
    <property type="match status" value="1"/>
</dbReference>
<evidence type="ECO:0000256" key="4">
    <source>
        <dbReference type="ARBA" id="ARBA00022448"/>
    </source>
</evidence>
<dbReference type="GO" id="GO:0007030">
    <property type="term" value="P:Golgi organization"/>
    <property type="evidence" value="ECO:0007669"/>
    <property type="project" value="TreeGrafter"/>
</dbReference>
<reference evidence="10 11" key="1">
    <citation type="submission" date="2019-03" db="EMBL/GenBank/DDBJ databases">
        <authorList>
            <person name="Gaulin E."/>
            <person name="Dumas B."/>
        </authorList>
    </citation>
    <scope>NUCLEOTIDE SEQUENCE [LARGE SCALE GENOMIC DNA]</scope>
    <source>
        <strain evidence="10">CBS 568.67</strain>
    </source>
</reference>
<evidence type="ECO:0000256" key="1">
    <source>
        <dbReference type="ARBA" id="ARBA00004395"/>
    </source>
</evidence>
<comment type="similarity">
    <text evidence="2">Belongs to the COG7 family.</text>
</comment>
<comment type="subcellular location">
    <subcellularLocation>
        <location evidence="1">Golgi apparatus membrane</location>
        <topology evidence="1">Peripheral membrane protein</topology>
    </subcellularLocation>
</comment>
<keyword evidence="5" id="KW-0653">Protein transport</keyword>
<dbReference type="Pfam" id="PF10191">
    <property type="entry name" value="COG7"/>
    <property type="match status" value="1"/>
</dbReference>
<protein>
    <recommendedName>
        <fullName evidence="3">Conserved oligomeric Golgi complex subunit 7</fullName>
    </recommendedName>
    <alternativeName>
        <fullName evidence="8">Component of oligomeric Golgi complex 7</fullName>
    </alternativeName>
</protein>
<keyword evidence="6" id="KW-0333">Golgi apparatus</keyword>
<sequence length="752" mass="82854">MESVVSAAELGTDVTDVYAWVDAQTVKSSDKTKLEGLLPQLHVLSQELSATLQQRLETFPSFGNHVQLLAIKTTTLQQSLQVVPSLGMLTCCRPSWHQSPRTDATPTDDNSTNPFLVQLHDAKTHMHQCIHALEESAAWKQHSRLVAQALEDSSSPPPLPTLATHLTAMNKSLRILESMPGANERQVTMAQLSRQVEAMVLPHLQSALAEPSVNIASLSDFLAIFQCLGRADAVSRSYAKARPASIHRLWLSLQTAPPPLDLAAFYQDTHLFLTREWQTIQSIFGDDDVGRNVWLALLAATLQPCSIATHVTIDNVSTCFELSVRFGHQLLTELTAWDATAAQSILHVVFDAYWPLLQSFAAVERQAREPQVRALVPTIVDADVASRIDDATATLWALVESRTQFGISFACGALLPATIDALTQLLALYEAALVALQGDLQELLHHGSTMDWGVFHTALNLVKSTGALLLNAQAMQTRFTLRLQDPLAAWLSTEDEDAVPAFTLADCADVATLPKAVMKIWWRDQPGKYRAVETLHHALSYKPVLGHLFQNWTHTVQLLMYESVLGPIQHTLLPLATMDTWIEAESDQALPSFSTLPKEYITVVADILLSLLPQLELFAESSGLAQAMAASNEMELLNQGAWAKVAAQLRVVVEPDMDLSQENFVDRWTMTIASGTMALLTAHVFKIPRFSTLGAQQLACDLGYFQNVLMALGLNLHPILQHVHHTMLRQPCACMAMDATTREKLDASFSFI</sequence>
<name>A0A485LGC6_9STRA</name>
<evidence type="ECO:0000256" key="5">
    <source>
        <dbReference type="ARBA" id="ARBA00022927"/>
    </source>
</evidence>
<dbReference type="PANTHER" id="PTHR21443">
    <property type="entry name" value="CONSERVED OLIGOMERIC GOLGI COMPLEX COMPONENT 7"/>
    <property type="match status" value="1"/>
</dbReference>
<evidence type="ECO:0000256" key="6">
    <source>
        <dbReference type="ARBA" id="ARBA00023034"/>
    </source>
</evidence>
<dbReference type="InterPro" id="IPR019335">
    <property type="entry name" value="COG7"/>
</dbReference>